<protein>
    <recommendedName>
        <fullName evidence="3">Mitochondrial protein</fullName>
    </recommendedName>
</protein>
<organism evidence="1 2">
    <name type="scientific">Mucuna pruriens</name>
    <name type="common">Velvet bean</name>
    <name type="synonym">Dolichos pruriens</name>
    <dbReference type="NCBI Taxonomy" id="157652"/>
    <lineage>
        <taxon>Eukaryota</taxon>
        <taxon>Viridiplantae</taxon>
        <taxon>Streptophyta</taxon>
        <taxon>Embryophyta</taxon>
        <taxon>Tracheophyta</taxon>
        <taxon>Spermatophyta</taxon>
        <taxon>Magnoliopsida</taxon>
        <taxon>eudicotyledons</taxon>
        <taxon>Gunneridae</taxon>
        <taxon>Pentapetalae</taxon>
        <taxon>rosids</taxon>
        <taxon>fabids</taxon>
        <taxon>Fabales</taxon>
        <taxon>Fabaceae</taxon>
        <taxon>Papilionoideae</taxon>
        <taxon>50 kb inversion clade</taxon>
        <taxon>NPAAA clade</taxon>
        <taxon>indigoferoid/millettioid clade</taxon>
        <taxon>Phaseoleae</taxon>
        <taxon>Mucuna</taxon>
    </lineage>
</organism>
<dbReference type="Proteomes" id="UP000257109">
    <property type="component" value="Unassembled WGS sequence"/>
</dbReference>
<keyword evidence="2" id="KW-1185">Reference proteome</keyword>
<dbReference type="PANTHER" id="PTHR11439:SF515">
    <property type="entry name" value="GAG-POL POLYPROTEIN"/>
    <property type="match status" value="1"/>
</dbReference>
<dbReference type="AlphaFoldDB" id="A0A371H7U2"/>
<dbReference type="PANTHER" id="PTHR11439">
    <property type="entry name" value="GAG-POL-RELATED RETROTRANSPOSON"/>
    <property type="match status" value="1"/>
</dbReference>
<evidence type="ECO:0000313" key="1">
    <source>
        <dbReference type="EMBL" id="RDX98796.1"/>
    </source>
</evidence>
<dbReference type="OrthoDB" id="1406589at2759"/>
<comment type="caution">
    <text evidence="1">The sequence shown here is derived from an EMBL/GenBank/DDBJ whole genome shotgun (WGS) entry which is preliminary data.</text>
</comment>
<evidence type="ECO:0000313" key="2">
    <source>
        <dbReference type="Proteomes" id="UP000257109"/>
    </source>
</evidence>
<feature type="non-terminal residue" evidence="1">
    <location>
        <position position="1"/>
    </location>
</feature>
<accession>A0A371H7U2</accession>
<name>A0A371H7U2_MUCPR</name>
<dbReference type="EMBL" id="QJKJ01003373">
    <property type="protein sequence ID" value="RDX98796.1"/>
    <property type="molecule type" value="Genomic_DNA"/>
</dbReference>
<feature type="non-terminal residue" evidence="1">
    <location>
        <position position="132"/>
    </location>
</feature>
<dbReference type="STRING" id="157652.A0A371H7U2"/>
<proteinExistence type="predicted"/>
<evidence type="ECO:0008006" key="3">
    <source>
        <dbReference type="Google" id="ProtNLM"/>
    </source>
</evidence>
<reference evidence="1" key="1">
    <citation type="submission" date="2018-05" db="EMBL/GenBank/DDBJ databases">
        <title>Draft genome of Mucuna pruriens seed.</title>
        <authorList>
            <person name="Nnadi N.E."/>
            <person name="Vos R."/>
            <person name="Hasami M.H."/>
            <person name="Devisetty U.K."/>
            <person name="Aguiy J.C."/>
        </authorList>
    </citation>
    <scope>NUCLEOTIDE SEQUENCE [LARGE SCALE GENOMIC DNA]</scope>
    <source>
        <strain evidence="1">JCA_2017</strain>
    </source>
</reference>
<sequence length="132" mass="14808">MENCKTTSIPIIGSLRFLCNNRPDISYGIGLLSRFMDNPQAPHMTAAKHILRYLKGTSDIGLLFPIGNDQNRSCIEAYSNSYWFDDKVERKSTSGYLFNVVALSSCEVEYIGSAEAACQSLWLEALLEEMKL</sequence>
<dbReference type="CDD" id="cd09272">
    <property type="entry name" value="RNase_HI_RT_Ty1"/>
    <property type="match status" value="1"/>
</dbReference>
<gene>
    <name evidence="1" type="ORF">CR513_18244</name>
</gene>